<gene>
    <name evidence="1" type="ORF">UFOVP598_22</name>
</gene>
<protein>
    <submittedName>
        <fullName evidence="1">Uncharacterized protein</fullName>
    </submittedName>
</protein>
<organism evidence="1">
    <name type="scientific">uncultured Caudovirales phage</name>
    <dbReference type="NCBI Taxonomy" id="2100421"/>
    <lineage>
        <taxon>Viruses</taxon>
        <taxon>Duplodnaviria</taxon>
        <taxon>Heunggongvirae</taxon>
        <taxon>Uroviricota</taxon>
        <taxon>Caudoviricetes</taxon>
        <taxon>Peduoviridae</taxon>
        <taxon>Maltschvirus</taxon>
        <taxon>Maltschvirus maltsch</taxon>
    </lineage>
</organism>
<reference evidence="1" key="1">
    <citation type="submission" date="2020-04" db="EMBL/GenBank/DDBJ databases">
        <authorList>
            <person name="Chiriac C."/>
            <person name="Salcher M."/>
            <person name="Ghai R."/>
            <person name="Kavagutti S V."/>
        </authorList>
    </citation>
    <scope>NUCLEOTIDE SEQUENCE</scope>
</reference>
<proteinExistence type="predicted"/>
<dbReference type="EMBL" id="LR796559">
    <property type="protein sequence ID" value="CAB4151461.1"/>
    <property type="molecule type" value="Genomic_DNA"/>
</dbReference>
<accession>A0A6J5N039</accession>
<evidence type="ECO:0000313" key="1">
    <source>
        <dbReference type="EMBL" id="CAB4151461.1"/>
    </source>
</evidence>
<sequence>MKIYKKGNYIYLINASGDIKQDHANEVKITKTNVANEIYSIYSDDLGINYVTFEELTQENGTAYASVQAWELWYAENTGFNPASGGSGAGTVINTVSNFASLPDPTLASNDFYWVSSATGYRIIGTYKSNGLYYSNGTSWEYIDAPTTATQSEVNDGTLTDKYLTPSTFENASKWTTKMDANVSINALNDVTITNVTNGQILRYNITTSQWENVTVTIGNGDMQKATYDIDNDGIVDYAETIPVTVRNNSATETLRRGTIVYLSGSTGYRPNAYKARANAESTSSGTFGVVISDIAPNSDGLVACLGTLHNLDTRDTAPNPFTTDTLVDGDILWLDPNNAGYVTKTKPQAPNHIVFIGIVARTSPTLGRIVYRISNGFEIDELHNVFINGSLANNDILYYESASLLWKTKQLTKSDVGLANVSNTDTTTTTNITDATDKRFITDAERTSWNSSTPSFIPNLTASAIAGGYYGNNASATFSVLGNVSAAALSGTAAAVTQTNTSVITRTIRIQIPTASTAGSRAGVRTASLRHAVGQGFSFSVGWCIQDAAYVVGSKQFHGLLPISTLGTLNNLVDNSSLINFIGVGSDALDTNLQVFYNDATGTASKIDLGVNFPANRTAGAVLDKFYVFDMYNEHDSMNVKYRITDRVSGNTAQGTISTDLPDATVLLGAQSLRTNGVTALAQVTQWSHLIGYYL</sequence>
<name>A0A6J5N039_9CAUD</name>